<dbReference type="GO" id="GO:0004792">
    <property type="term" value="F:thiosulfate-cyanide sulfurtransferase activity"/>
    <property type="evidence" value="ECO:0007669"/>
    <property type="project" value="TreeGrafter"/>
</dbReference>
<dbReference type="AlphaFoldDB" id="A0A8J6P3Z9"/>
<dbReference type="Proteomes" id="UP000654401">
    <property type="component" value="Unassembled WGS sequence"/>
</dbReference>
<evidence type="ECO:0000313" key="3">
    <source>
        <dbReference type="Proteomes" id="UP000654401"/>
    </source>
</evidence>
<evidence type="ECO:0000259" key="1">
    <source>
        <dbReference type="PROSITE" id="PS50206"/>
    </source>
</evidence>
<dbReference type="SMART" id="SM00450">
    <property type="entry name" value="RHOD"/>
    <property type="match status" value="1"/>
</dbReference>
<evidence type="ECO:0000313" key="2">
    <source>
        <dbReference type="EMBL" id="MBC8518945.1"/>
    </source>
</evidence>
<comment type="caution">
    <text evidence="2">The sequence shown here is derived from an EMBL/GenBank/DDBJ whole genome shotgun (WGS) entry which is preliminary data.</text>
</comment>
<dbReference type="InterPro" id="IPR001763">
    <property type="entry name" value="Rhodanese-like_dom"/>
</dbReference>
<dbReference type="PANTHER" id="PTHR44086">
    <property type="entry name" value="THIOSULFATE SULFURTRANSFERASE RDL2, MITOCHONDRIAL-RELATED"/>
    <property type="match status" value="1"/>
</dbReference>
<dbReference type="EMBL" id="JACNFK010000013">
    <property type="protein sequence ID" value="MBC8518945.1"/>
    <property type="molecule type" value="Genomic_DNA"/>
</dbReference>
<feature type="domain" description="Rhodanese" evidence="1">
    <location>
        <begin position="29"/>
        <end position="124"/>
    </location>
</feature>
<dbReference type="PROSITE" id="PS50206">
    <property type="entry name" value="RHODANESE_3"/>
    <property type="match status" value="1"/>
</dbReference>
<sequence>MKLYTELIKDLTPHVTEIFPWDLKDRLSAENDILMLDVREPYEFAKMHIRNSINVPRGILETACEWNYEETVPELATARDREIVVACRSGNRSIFAAHTMQLMGYKHVTSLRTGLRGWNDYEQEMICGNCSEDGVVMDIDEADEYFSAGPTPEQMKPKNL</sequence>
<protein>
    <submittedName>
        <fullName evidence="2">Rhodanese-like domain-containing protein</fullName>
    </submittedName>
</protein>
<accession>A0A8J6P3Z9</accession>
<gene>
    <name evidence="2" type="ORF">H8D24_00865</name>
</gene>
<dbReference type="PANTHER" id="PTHR44086:SF10">
    <property type="entry name" value="THIOSULFATE SULFURTRANSFERASE_RHODANESE-LIKE DOMAIN-CONTAINING PROTEIN 3"/>
    <property type="match status" value="1"/>
</dbReference>
<organism evidence="2 3">
    <name type="scientific">Candidatus Thiopontia autotrophica</name>
    <dbReference type="NCBI Taxonomy" id="2841688"/>
    <lineage>
        <taxon>Bacteria</taxon>
        <taxon>Pseudomonadati</taxon>
        <taxon>Pseudomonadota</taxon>
        <taxon>Gammaproteobacteria</taxon>
        <taxon>Candidatus Thiopontia</taxon>
    </lineage>
</organism>
<dbReference type="SUPFAM" id="SSF52821">
    <property type="entry name" value="Rhodanese/Cell cycle control phosphatase"/>
    <property type="match status" value="1"/>
</dbReference>
<dbReference type="InterPro" id="IPR036873">
    <property type="entry name" value="Rhodanese-like_dom_sf"/>
</dbReference>
<name>A0A8J6P3Z9_9GAMM</name>
<dbReference type="Pfam" id="PF00581">
    <property type="entry name" value="Rhodanese"/>
    <property type="match status" value="1"/>
</dbReference>
<reference evidence="2 3" key="1">
    <citation type="submission" date="2020-08" db="EMBL/GenBank/DDBJ databases">
        <title>Bridging the membrane lipid divide: bacteria of the FCB group superphylum have the potential to synthesize archaeal ether lipids.</title>
        <authorList>
            <person name="Villanueva L."/>
            <person name="Von Meijenfeldt F.A.B."/>
            <person name="Westbye A.B."/>
            <person name="Yadav S."/>
            <person name="Hopmans E.C."/>
            <person name="Dutilh B.E."/>
            <person name="Sinninghe Damste J.S."/>
        </authorList>
    </citation>
    <scope>NUCLEOTIDE SEQUENCE [LARGE SCALE GENOMIC DNA]</scope>
    <source>
        <strain evidence="2">NIOZ-UU100</strain>
    </source>
</reference>
<dbReference type="Gene3D" id="3.40.250.10">
    <property type="entry name" value="Rhodanese-like domain"/>
    <property type="match status" value="1"/>
</dbReference>
<dbReference type="CDD" id="cd00158">
    <property type="entry name" value="RHOD"/>
    <property type="match status" value="1"/>
</dbReference>
<proteinExistence type="predicted"/>